<keyword evidence="4" id="KW-0964">Secreted</keyword>
<comment type="caution">
    <text evidence="10">The sequence shown here is derived from an EMBL/GenBank/DDBJ whole genome shotgun (WGS) entry which is preliminary data.</text>
</comment>
<feature type="compositionally biased region" description="Polar residues" evidence="8">
    <location>
        <begin position="54"/>
        <end position="64"/>
    </location>
</feature>
<dbReference type="InterPro" id="IPR033250">
    <property type="entry name" value="CEP"/>
</dbReference>
<evidence type="ECO:0000313" key="10">
    <source>
        <dbReference type="EMBL" id="KAJ8772805.1"/>
    </source>
</evidence>
<protein>
    <submittedName>
        <fullName evidence="10">Uncharacterized protein</fullName>
    </submittedName>
</protein>
<dbReference type="GO" id="GO:1902025">
    <property type="term" value="P:nitrate import"/>
    <property type="evidence" value="ECO:0007669"/>
    <property type="project" value="TreeGrafter"/>
</dbReference>
<evidence type="ECO:0000256" key="8">
    <source>
        <dbReference type="SAM" id="MobiDB-lite"/>
    </source>
</evidence>
<feature type="compositionally biased region" description="Basic and acidic residues" evidence="8">
    <location>
        <begin position="152"/>
        <end position="167"/>
    </location>
</feature>
<dbReference type="GO" id="GO:0048046">
    <property type="term" value="C:apoplast"/>
    <property type="evidence" value="ECO:0007669"/>
    <property type="project" value="UniProtKB-SubCell"/>
</dbReference>
<evidence type="ECO:0000256" key="1">
    <source>
        <dbReference type="ARBA" id="ARBA00004271"/>
    </source>
</evidence>
<accession>A0AAV8U358</accession>
<evidence type="ECO:0000256" key="6">
    <source>
        <dbReference type="ARBA" id="ARBA00022729"/>
    </source>
</evidence>
<dbReference type="PANTHER" id="PTHR33348">
    <property type="entry name" value="PRECURSOR OF CEP5"/>
    <property type="match status" value="1"/>
</dbReference>
<evidence type="ECO:0000256" key="9">
    <source>
        <dbReference type="SAM" id="SignalP"/>
    </source>
</evidence>
<dbReference type="EMBL" id="JAIWQS010000002">
    <property type="protein sequence ID" value="KAJ8772805.1"/>
    <property type="molecule type" value="Genomic_DNA"/>
</dbReference>
<name>A0AAV8U358_9ROSI</name>
<proteinExistence type="inferred from homology"/>
<sequence length="191" mass="20202">MAEVYKLSLSLALLIALVLTYGISSTEERPLNAALTHENENHVIMTTEMNTPEATSNLNVNHSRPTLETDSVHSTGNHADSESDDFRPTPPGHSPGGGHSTGPGSISSKEEMPLNAVLTHENENHVMTTKMNTPEATSNLNVNHSSSTLETDSVHSTRNHADFESDGFRPTGNGPAPGVGHSIGPGGIPSH</sequence>
<keyword evidence="11" id="KW-1185">Reference proteome</keyword>
<organism evidence="10 11">
    <name type="scientific">Erythroxylum novogranatense</name>
    <dbReference type="NCBI Taxonomy" id="1862640"/>
    <lineage>
        <taxon>Eukaryota</taxon>
        <taxon>Viridiplantae</taxon>
        <taxon>Streptophyta</taxon>
        <taxon>Embryophyta</taxon>
        <taxon>Tracheophyta</taxon>
        <taxon>Spermatophyta</taxon>
        <taxon>Magnoliopsida</taxon>
        <taxon>eudicotyledons</taxon>
        <taxon>Gunneridae</taxon>
        <taxon>Pentapetalae</taxon>
        <taxon>rosids</taxon>
        <taxon>fabids</taxon>
        <taxon>Malpighiales</taxon>
        <taxon>Erythroxylaceae</taxon>
        <taxon>Erythroxylum</taxon>
    </lineage>
</organism>
<keyword evidence="5" id="KW-0372">Hormone</keyword>
<dbReference type="GO" id="GO:2000280">
    <property type="term" value="P:regulation of root development"/>
    <property type="evidence" value="ECO:0007669"/>
    <property type="project" value="TreeGrafter"/>
</dbReference>
<evidence type="ECO:0000256" key="7">
    <source>
        <dbReference type="ARBA" id="ARBA00023278"/>
    </source>
</evidence>
<keyword evidence="6 9" id="KW-0732">Signal</keyword>
<evidence type="ECO:0000256" key="3">
    <source>
        <dbReference type="ARBA" id="ARBA00022523"/>
    </source>
</evidence>
<feature type="region of interest" description="Disordered" evidence="8">
    <location>
        <begin position="143"/>
        <end position="191"/>
    </location>
</feature>
<reference evidence="10 11" key="1">
    <citation type="submission" date="2021-09" db="EMBL/GenBank/DDBJ databases">
        <title>Genomic insights and catalytic innovation underlie evolution of tropane alkaloids biosynthesis.</title>
        <authorList>
            <person name="Wang Y.-J."/>
            <person name="Tian T."/>
            <person name="Huang J.-P."/>
            <person name="Huang S.-X."/>
        </authorList>
    </citation>
    <scope>NUCLEOTIDE SEQUENCE [LARGE SCALE GENOMIC DNA]</scope>
    <source>
        <strain evidence="10">KIB-2018</strain>
        <tissue evidence="10">Leaf</tissue>
    </source>
</reference>
<gene>
    <name evidence="10" type="ORF">K2173_027982</name>
</gene>
<dbReference type="GO" id="GO:0006995">
    <property type="term" value="P:cellular response to nitrogen starvation"/>
    <property type="evidence" value="ECO:0007669"/>
    <property type="project" value="UniProtKB-ARBA"/>
</dbReference>
<dbReference type="Proteomes" id="UP001159364">
    <property type="component" value="Linkage Group LG02"/>
</dbReference>
<keyword evidence="3" id="KW-0052">Apoplast</keyword>
<evidence type="ECO:0000313" key="11">
    <source>
        <dbReference type="Proteomes" id="UP001159364"/>
    </source>
</evidence>
<feature type="signal peptide" evidence="9">
    <location>
        <begin position="1"/>
        <end position="25"/>
    </location>
</feature>
<comment type="subcellular location">
    <subcellularLocation>
        <location evidence="1">Secreted</location>
        <location evidence="1">Extracellular space</location>
        <location evidence="1">Apoplast</location>
    </subcellularLocation>
</comment>
<dbReference type="AlphaFoldDB" id="A0AAV8U358"/>
<feature type="compositionally biased region" description="Gly residues" evidence="8">
    <location>
        <begin position="175"/>
        <end position="191"/>
    </location>
</feature>
<dbReference type="GO" id="GO:0005179">
    <property type="term" value="F:hormone activity"/>
    <property type="evidence" value="ECO:0007669"/>
    <property type="project" value="UniProtKB-KW"/>
</dbReference>
<keyword evidence="7" id="KW-0379">Hydroxylation</keyword>
<feature type="region of interest" description="Disordered" evidence="8">
    <location>
        <begin position="54"/>
        <end position="109"/>
    </location>
</feature>
<dbReference type="GO" id="GO:1901371">
    <property type="term" value="P:regulation of leaf morphogenesis"/>
    <property type="evidence" value="ECO:0007669"/>
    <property type="project" value="TreeGrafter"/>
</dbReference>
<feature type="chain" id="PRO_5043485342" evidence="9">
    <location>
        <begin position="26"/>
        <end position="191"/>
    </location>
</feature>
<evidence type="ECO:0000256" key="5">
    <source>
        <dbReference type="ARBA" id="ARBA00022702"/>
    </source>
</evidence>
<evidence type="ECO:0000256" key="4">
    <source>
        <dbReference type="ARBA" id="ARBA00022525"/>
    </source>
</evidence>
<dbReference type="GO" id="GO:0048364">
    <property type="term" value="P:root development"/>
    <property type="evidence" value="ECO:0007669"/>
    <property type="project" value="InterPro"/>
</dbReference>
<comment type="similarity">
    <text evidence="2">Belongs to the C-terminally encoded plant signaling peptide (CEP) family.</text>
</comment>
<dbReference type="PANTHER" id="PTHR33348:SF36">
    <property type="match status" value="1"/>
</dbReference>
<evidence type="ECO:0000256" key="2">
    <source>
        <dbReference type="ARBA" id="ARBA00008963"/>
    </source>
</evidence>